<evidence type="ECO:0000313" key="2">
    <source>
        <dbReference type="Proteomes" id="UP001302745"/>
    </source>
</evidence>
<dbReference type="Proteomes" id="UP001302745">
    <property type="component" value="Unassembled WGS sequence"/>
</dbReference>
<dbReference type="PANTHER" id="PTHR34724">
    <property type="entry name" value="OS12G0596101 PROTEIN"/>
    <property type="match status" value="1"/>
</dbReference>
<dbReference type="AlphaFoldDB" id="A0AAN6VHY2"/>
<accession>A0AAN6VHY2</accession>
<reference evidence="1" key="1">
    <citation type="journal article" date="2023" name="Mol. Phylogenet. Evol.">
        <title>Genome-scale phylogeny and comparative genomics of the fungal order Sordariales.</title>
        <authorList>
            <person name="Hensen N."/>
            <person name="Bonometti L."/>
            <person name="Westerberg I."/>
            <person name="Brannstrom I.O."/>
            <person name="Guillou S."/>
            <person name="Cros-Aarteil S."/>
            <person name="Calhoun S."/>
            <person name="Haridas S."/>
            <person name="Kuo A."/>
            <person name="Mondo S."/>
            <person name="Pangilinan J."/>
            <person name="Riley R."/>
            <person name="LaButti K."/>
            <person name="Andreopoulos B."/>
            <person name="Lipzen A."/>
            <person name="Chen C."/>
            <person name="Yan M."/>
            <person name="Daum C."/>
            <person name="Ng V."/>
            <person name="Clum A."/>
            <person name="Steindorff A."/>
            <person name="Ohm R.A."/>
            <person name="Martin F."/>
            <person name="Silar P."/>
            <person name="Natvig D.O."/>
            <person name="Lalanne C."/>
            <person name="Gautier V."/>
            <person name="Ament-Velasquez S.L."/>
            <person name="Kruys A."/>
            <person name="Hutchinson M.I."/>
            <person name="Powell A.J."/>
            <person name="Barry K."/>
            <person name="Miller A.N."/>
            <person name="Grigoriev I.V."/>
            <person name="Debuchy R."/>
            <person name="Gladieux P."/>
            <person name="Hiltunen Thoren M."/>
            <person name="Johannesson H."/>
        </authorList>
    </citation>
    <scope>NUCLEOTIDE SEQUENCE</scope>
    <source>
        <strain evidence="1">CBS 538.74</strain>
    </source>
</reference>
<sequence>MCHKATCGTCKKATWFGCGQHVPKVMDSVPKDQWCTCEPRVEKSGQQYPPMGSLLSSCVVC</sequence>
<protein>
    <submittedName>
        <fullName evidence="1">Uncharacterized protein</fullName>
    </submittedName>
</protein>
<gene>
    <name evidence="1" type="ORF">C8A00DRAFT_44968</name>
</gene>
<keyword evidence="2" id="KW-1185">Reference proteome</keyword>
<organism evidence="1 2">
    <name type="scientific">Chaetomidium leptoderma</name>
    <dbReference type="NCBI Taxonomy" id="669021"/>
    <lineage>
        <taxon>Eukaryota</taxon>
        <taxon>Fungi</taxon>
        <taxon>Dikarya</taxon>
        <taxon>Ascomycota</taxon>
        <taxon>Pezizomycotina</taxon>
        <taxon>Sordariomycetes</taxon>
        <taxon>Sordariomycetidae</taxon>
        <taxon>Sordariales</taxon>
        <taxon>Chaetomiaceae</taxon>
        <taxon>Chaetomidium</taxon>
    </lineage>
</organism>
<comment type="caution">
    <text evidence="1">The sequence shown here is derived from an EMBL/GenBank/DDBJ whole genome shotgun (WGS) entry which is preliminary data.</text>
</comment>
<proteinExistence type="predicted"/>
<dbReference type="EMBL" id="MU856996">
    <property type="protein sequence ID" value="KAK4151873.1"/>
    <property type="molecule type" value="Genomic_DNA"/>
</dbReference>
<dbReference type="PANTHER" id="PTHR34724:SF2">
    <property type="entry name" value="OS12G0596101 PROTEIN"/>
    <property type="match status" value="1"/>
</dbReference>
<evidence type="ECO:0000313" key="1">
    <source>
        <dbReference type="EMBL" id="KAK4151873.1"/>
    </source>
</evidence>
<reference evidence="1" key="2">
    <citation type="submission" date="2023-05" db="EMBL/GenBank/DDBJ databases">
        <authorList>
            <consortium name="Lawrence Berkeley National Laboratory"/>
            <person name="Steindorff A."/>
            <person name="Hensen N."/>
            <person name="Bonometti L."/>
            <person name="Westerberg I."/>
            <person name="Brannstrom I.O."/>
            <person name="Guillou S."/>
            <person name="Cros-Aarteil S."/>
            <person name="Calhoun S."/>
            <person name="Haridas S."/>
            <person name="Kuo A."/>
            <person name="Mondo S."/>
            <person name="Pangilinan J."/>
            <person name="Riley R."/>
            <person name="Labutti K."/>
            <person name="Andreopoulos B."/>
            <person name="Lipzen A."/>
            <person name="Chen C."/>
            <person name="Yanf M."/>
            <person name="Daum C."/>
            <person name="Ng V."/>
            <person name="Clum A."/>
            <person name="Ohm R."/>
            <person name="Martin F."/>
            <person name="Silar P."/>
            <person name="Natvig D."/>
            <person name="Lalanne C."/>
            <person name="Gautier V."/>
            <person name="Ament-Velasquez S.L."/>
            <person name="Kruys A."/>
            <person name="Hutchinson M.I."/>
            <person name="Powell A.J."/>
            <person name="Barry K."/>
            <person name="Miller A.N."/>
            <person name="Grigoriev I.V."/>
            <person name="Debuchy R."/>
            <person name="Gladieux P."/>
            <person name="Thoren M.H."/>
            <person name="Johannesson H."/>
        </authorList>
    </citation>
    <scope>NUCLEOTIDE SEQUENCE</scope>
    <source>
        <strain evidence="1">CBS 538.74</strain>
    </source>
</reference>
<name>A0AAN6VHY2_9PEZI</name>